<organism evidence="1 2">
    <name type="scientific">Aphis craccivora</name>
    <name type="common">Cowpea aphid</name>
    <dbReference type="NCBI Taxonomy" id="307492"/>
    <lineage>
        <taxon>Eukaryota</taxon>
        <taxon>Metazoa</taxon>
        <taxon>Ecdysozoa</taxon>
        <taxon>Arthropoda</taxon>
        <taxon>Hexapoda</taxon>
        <taxon>Insecta</taxon>
        <taxon>Pterygota</taxon>
        <taxon>Neoptera</taxon>
        <taxon>Paraneoptera</taxon>
        <taxon>Hemiptera</taxon>
        <taxon>Sternorrhyncha</taxon>
        <taxon>Aphidomorpha</taxon>
        <taxon>Aphidoidea</taxon>
        <taxon>Aphididae</taxon>
        <taxon>Aphidini</taxon>
        <taxon>Aphis</taxon>
        <taxon>Aphis</taxon>
    </lineage>
</organism>
<name>A0A6G0W3Y9_APHCR</name>
<keyword evidence="2" id="KW-1185">Reference proteome</keyword>
<proteinExistence type="predicted"/>
<evidence type="ECO:0000313" key="1">
    <source>
        <dbReference type="EMBL" id="KAF0718894.1"/>
    </source>
</evidence>
<accession>A0A6G0W3Y9</accession>
<reference evidence="1 2" key="1">
    <citation type="submission" date="2019-08" db="EMBL/GenBank/DDBJ databases">
        <title>Whole genome of Aphis craccivora.</title>
        <authorList>
            <person name="Voronova N.V."/>
            <person name="Shulinski R.S."/>
            <person name="Bandarenka Y.V."/>
            <person name="Zhorov D.G."/>
            <person name="Warner D."/>
        </authorList>
    </citation>
    <scope>NUCLEOTIDE SEQUENCE [LARGE SCALE GENOMIC DNA]</scope>
    <source>
        <strain evidence="1">180601</strain>
        <tissue evidence="1">Whole Body</tissue>
    </source>
</reference>
<dbReference type="AlphaFoldDB" id="A0A6G0W3Y9"/>
<dbReference type="EMBL" id="VUJU01009625">
    <property type="protein sequence ID" value="KAF0718894.1"/>
    <property type="molecule type" value="Genomic_DNA"/>
</dbReference>
<gene>
    <name evidence="1" type="ORF">FWK35_00024439</name>
</gene>
<dbReference type="InterPro" id="IPR005312">
    <property type="entry name" value="DUF1759"/>
</dbReference>
<sequence length="102" mass="11660">MQYLKSCLSGEAANVIASLSSTCSNYLEAWSLVTKRLILQVHLQHLFNQSHIQCEVSCLKTLVDTTNKHLRALKVLKQPTEYWDTIVIYLISSRLPNELRKA</sequence>
<comment type="caution">
    <text evidence="1">The sequence shown here is derived from an EMBL/GenBank/DDBJ whole genome shotgun (WGS) entry which is preliminary data.</text>
</comment>
<evidence type="ECO:0000313" key="2">
    <source>
        <dbReference type="Proteomes" id="UP000478052"/>
    </source>
</evidence>
<dbReference type="Proteomes" id="UP000478052">
    <property type="component" value="Unassembled WGS sequence"/>
</dbReference>
<dbReference type="OrthoDB" id="6614686at2759"/>
<protein>
    <submittedName>
        <fullName evidence="1">Uncharacterized protein</fullName>
    </submittedName>
</protein>
<dbReference type="Pfam" id="PF03564">
    <property type="entry name" value="DUF1759"/>
    <property type="match status" value="1"/>
</dbReference>